<dbReference type="AlphaFoldDB" id="U9TI28"/>
<accession>U9TI28</accession>
<name>U9TI28_RHIID</name>
<dbReference type="HOGENOM" id="CLU_3107578_0_0_1"/>
<organism evidence="1">
    <name type="scientific">Rhizophagus irregularis (strain DAOM 181602 / DAOM 197198 / MUCL 43194)</name>
    <name type="common">Arbuscular mycorrhizal fungus</name>
    <name type="synonym">Glomus intraradices</name>
    <dbReference type="NCBI Taxonomy" id="747089"/>
    <lineage>
        <taxon>Eukaryota</taxon>
        <taxon>Fungi</taxon>
        <taxon>Fungi incertae sedis</taxon>
        <taxon>Mucoromycota</taxon>
        <taxon>Glomeromycotina</taxon>
        <taxon>Glomeromycetes</taxon>
        <taxon>Glomerales</taxon>
        <taxon>Glomeraceae</taxon>
        <taxon>Rhizophagus</taxon>
    </lineage>
</organism>
<evidence type="ECO:0000313" key="1">
    <source>
        <dbReference type="EMBL" id="ESA07087.1"/>
    </source>
</evidence>
<sequence>MENQNLHLVTLVKVTYIVEKDIQFLNIIGHGLRYENAITDNELLEKFGIIQ</sequence>
<reference evidence="1" key="1">
    <citation type="submission" date="2013-07" db="EMBL/GenBank/DDBJ databases">
        <title>The genome of an arbuscular mycorrhizal fungus provides insights into the evolution of the oldest plant symbiosis.</title>
        <authorList>
            <consortium name="DOE Joint Genome Institute"/>
            <person name="Tisserant E."/>
            <person name="Malbreil M."/>
            <person name="Kuo A."/>
            <person name="Kohler A."/>
            <person name="Symeonidi A."/>
            <person name="Balestrini R."/>
            <person name="Charron P."/>
            <person name="Duensing N."/>
            <person name="Frei-dit-Frey N."/>
            <person name="Gianinazzi-Pearson V."/>
            <person name="Gilbert B."/>
            <person name="Handa Y."/>
            <person name="Hijri M."/>
            <person name="Kaul R."/>
            <person name="Kawaguchi M."/>
            <person name="Krajinski F."/>
            <person name="Lammers P."/>
            <person name="Lapierre D."/>
            <person name="Masclaux F.G."/>
            <person name="Murat C."/>
            <person name="Morin E."/>
            <person name="Ndikumana S."/>
            <person name="Pagni M."/>
            <person name="Petitpierre D."/>
            <person name="Requena N."/>
            <person name="Rosikiewicz P."/>
            <person name="Riley R."/>
            <person name="Saito K."/>
            <person name="San Clemente H."/>
            <person name="Shapiro H."/>
            <person name="van Tuinen D."/>
            <person name="Becard G."/>
            <person name="Bonfante P."/>
            <person name="Paszkowski U."/>
            <person name="Shachar-Hill Y."/>
            <person name="Young J.P."/>
            <person name="Sanders I.R."/>
            <person name="Henrissat B."/>
            <person name="Rensing S.A."/>
            <person name="Grigoriev I.V."/>
            <person name="Corradi N."/>
            <person name="Roux C."/>
            <person name="Martin F."/>
        </authorList>
    </citation>
    <scope>NUCLEOTIDE SEQUENCE</scope>
    <source>
        <strain evidence="1">DAOM 197198</strain>
    </source>
</reference>
<gene>
    <name evidence="1" type="ORF">GLOINDRAFT_33328</name>
</gene>
<dbReference type="EMBL" id="KI290764">
    <property type="protein sequence ID" value="ESA07087.1"/>
    <property type="molecule type" value="Genomic_DNA"/>
</dbReference>
<protein>
    <submittedName>
        <fullName evidence="1">Uncharacterized protein</fullName>
    </submittedName>
</protein>
<proteinExistence type="predicted"/>